<organism evidence="1 2">
    <name type="scientific">Sporothrix eucalyptigena</name>
    <dbReference type="NCBI Taxonomy" id="1812306"/>
    <lineage>
        <taxon>Eukaryota</taxon>
        <taxon>Fungi</taxon>
        <taxon>Dikarya</taxon>
        <taxon>Ascomycota</taxon>
        <taxon>Pezizomycotina</taxon>
        <taxon>Sordariomycetes</taxon>
        <taxon>Sordariomycetidae</taxon>
        <taxon>Ophiostomatales</taxon>
        <taxon>Ophiostomataceae</taxon>
        <taxon>Sporothrix</taxon>
    </lineage>
</organism>
<name>A0ABP0CGG0_9PEZI</name>
<keyword evidence="2" id="KW-1185">Reference proteome</keyword>
<accession>A0ABP0CGG0</accession>
<evidence type="ECO:0000313" key="1">
    <source>
        <dbReference type="EMBL" id="CAK7230715.1"/>
    </source>
</evidence>
<reference evidence="1 2" key="1">
    <citation type="submission" date="2024-01" db="EMBL/GenBank/DDBJ databases">
        <authorList>
            <person name="Allen C."/>
            <person name="Tagirdzhanova G."/>
        </authorList>
    </citation>
    <scope>NUCLEOTIDE SEQUENCE [LARGE SCALE GENOMIC DNA]</scope>
</reference>
<feature type="non-terminal residue" evidence="1">
    <location>
        <position position="1"/>
    </location>
</feature>
<sequence length="147" mass="16342">SNAILRLTHVSSKHKPAKMPLEIRNEKFLKLEESIATDMVQVVLRMFQIKEAVTEASDGLMDLLTDTPIARIRAMRDEAPRDDVPKEIHMVQALLQSMLLNIQMDGTMAGLTIDARKQAVARGNLLSLSALSKPLAKTKPNDPIRGF</sequence>
<gene>
    <name evidence="1" type="ORF">SEUCBS140593_007681</name>
</gene>
<protein>
    <submittedName>
        <fullName evidence="1">Uncharacterized protein</fullName>
    </submittedName>
</protein>
<dbReference type="EMBL" id="CAWUHD010000096">
    <property type="protein sequence ID" value="CAK7230715.1"/>
    <property type="molecule type" value="Genomic_DNA"/>
</dbReference>
<dbReference type="Proteomes" id="UP001642482">
    <property type="component" value="Unassembled WGS sequence"/>
</dbReference>
<comment type="caution">
    <text evidence="1">The sequence shown here is derived from an EMBL/GenBank/DDBJ whole genome shotgun (WGS) entry which is preliminary data.</text>
</comment>
<evidence type="ECO:0000313" key="2">
    <source>
        <dbReference type="Proteomes" id="UP001642482"/>
    </source>
</evidence>
<proteinExistence type="predicted"/>